<keyword evidence="2" id="KW-1185">Reference proteome</keyword>
<gene>
    <name evidence="1" type="primary">B0D75_01370</name>
    <name evidence="1" type="ORF">TNCT_258051</name>
</gene>
<proteinExistence type="predicted"/>
<evidence type="ECO:0000313" key="2">
    <source>
        <dbReference type="Proteomes" id="UP000887116"/>
    </source>
</evidence>
<dbReference type="AlphaFoldDB" id="A0A8X6HPE2"/>
<dbReference type="OrthoDB" id="6626490at2759"/>
<accession>A0A8X6HPE2</accession>
<organism evidence="1 2">
    <name type="scientific">Trichonephila clavata</name>
    <name type="common">Joro spider</name>
    <name type="synonym">Nephila clavata</name>
    <dbReference type="NCBI Taxonomy" id="2740835"/>
    <lineage>
        <taxon>Eukaryota</taxon>
        <taxon>Metazoa</taxon>
        <taxon>Ecdysozoa</taxon>
        <taxon>Arthropoda</taxon>
        <taxon>Chelicerata</taxon>
        <taxon>Arachnida</taxon>
        <taxon>Araneae</taxon>
        <taxon>Araneomorphae</taxon>
        <taxon>Entelegynae</taxon>
        <taxon>Araneoidea</taxon>
        <taxon>Nephilidae</taxon>
        <taxon>Trichonephila</taxon>
    </lineage>
</organism>
<dbReference type="Proteomes" id="UP000887116">
    <property type="component" value="Unassembled WGS sequence"/>
</dbReference>
<sequence length="151" mass="16822">MEIEQIKNQISQPSTVTLDDNVYSCSSALSLTMTDGKICNWQAPSSSQNSHSKPRSMNDLEAMKTKQIVVENVKLGISSLHAWIKCFEGLLQISYRLDIKKLSVWKVDSSVVDAGIKEMQGKFRRQLELLVDAPKPGFGTTNDGNTARVFE</sequence>
<comment type="caution">
    <text evidence="1">The sequence shown here is derived from an EMBL/GenBank/DDBJ whole genome shotgun (WGS) entry which is preliminary data.</text>
</comment>
<reference evidence="1" key="1">
    <citation type="submission" date="2020-07" db="EMBL/GenBank/DDBJ databases">
        <title>Multicomponent nature underlies the extraordinary mechanical properties of spider dragline silk.</title>
        <authorList>
            <person name="Kono N."/>
            <person name="Nakamura H."/>
            <person name="Mori M."/>
            <person name="Yoshida Y."/>
            <person name="Ohtoshi R."/>
            <person name="Malay A.D."/>
            <person name="Moran D.A.P."/>
            <person name="Tomita M."/>
            <person name="Numata K."/>
            <person name="Arakawa K."/>
        </authorList>
    </citation>
    <scope>NUCLEOTIDE SEQUENCE</scope>
</reference>
<name>A0A8X6HPE2_TRICU</name>
<dbReference type="EMBL" id="BMAO01021927">
    <property type="protein sequence ID" value="GFQ78527.1"/>
    <property type="molecule type" value="Genomic_DNA"/>
</dbReference>
<protein>
    <submittedName>
        <fullName evidence="1">Uncharacterized protein</fullName>
    </submittedName>
</protein>
<evidence type="ECO:0000313" key="1">
    <source>
        <dbReference type="EMBL" id="GFQ78527.1"/>
    </source>
</evidence>